<gene>
    <name evidence="7" type="ORF">FSW04_20605</name>
</gene>
<evidence type="ECO:0000256" key="1">
    <source>
        <dbReference type="ARBA" id="ARBA00023015"/>
    </source>
</evidence>
<dbReference type="InterPro" id="IPR009057">
    <property type="entry name" value="Homeodomain-like_sf"/>
</dbReference>
<evidence type="ECO:0000256" key="4">
    <source>
        <dbReference type="PROSITE-ProRule" id="PRU00335"/>
    </source>
</evidence>
<dbReference type="PRINTS" id="PR00455">
    <property type="entry name" value="HTHTETR"/>
</dbReference>
<keyword evidence="3" id="KW-0804">Transcription</keyword>
<evidence type="ECO:0000313" key="8">
    <source>
        <dbReference type="Proteomes" id="UP000321805"/>
    </source>
</evidence>
<feature type="compositionally biased region" description="Low complexity" evidence="5">
    <location>
        <begin position="12"/>
        <end position="22"/>
    </location>
</feature>
<dbReference type="GO" id="GO:0003700">
    <property type="term" value="F:DNA-binding transcription factor activity"/>
    <property type="evidence" value="ECO:0007669"/>
    <property type="project" value="TreeGrafter"/>
</dbReference>
<dbReference type="Gene3D" id="1.10.10.60">
    <property type="entry name" value="Homeodomain-like"/>
    <property type="match status" value="1"/>
</dbReference>
<dbReference type="InterPro" id="IPR001647">
    <property type="entry name" value="HTH_TetR"/>
</dbReference>
<evidence type="ECO:0000259" key="6">
    <source>
        <dbReference type="PROSITE" id="PS50977"/>
    </source>
</evidence>
<dbReference type="SUPFAM" id="SSF46689">
    <property type="entry name" value="Homeodomain-like"/>
    <property type="match status" value="1"/>
</dbReference>
<dbReference type="Pfam" id="PF17932">
    <property type="entry name" value="TetR_C_24"/>
    <property type="match status" value="1"/>
</dbReference>
<dbReference type="EMBL" id="CP042430">
    <property type="protein sequence ID" value="QEC49736.1"/>
    <property type="molecule type" value="Genomic_DNA"/>
</dbReference>
<dbReference type="PANTHER" id="PTHR30055:SF234">
    <property type="entry name" value="HTH-TYPE TRANSCRIPTIONAL REGULATOR BETI"/>
    <property type="match status" value="1"/>
</dbReference>
<sequence length="220" mass="24825">MAAARKTPSRTAVAPAAQNGAGARPRFDERRLAVVDAAAHVFAVRGYERTTIDDIVQATGLTRGGLYHYISGKKDLLVASHERYLRPLLETCEEIGARGDAPGEELRALVREMMRLHAAFPDHVAVFLNEWRSIHEEPEWAQLRRDRRAFERIVHRVLERGSAEGDFVVDDVRLTLLALMGMVNYSYQWLDPKGRVDVDDIADRFCDIFLLGIQSGRDGR</sequence>
<feature type="domain" description="HTH tetR-type" evidence="6">
    <location>
        <begin position="28"/>
        <end position="88"/>
    </location>
</feature>
<keyword evidence="2 4" id="KW-0238">DNA-binding</keyword>
<feature type="DNA-binding region" description="H-T-H motif" evidence="4">
    <location>
        <begin position="51"/>
        <end position="70"/>
    </location>
</feature>
<evidence type="ECO:0000256" key="3">
    <source>
        <dbReference type="ARBA" id="ARBA00023163"/>
    </source>
</evidence>
<dbReference type="Gene3D" id="1.10.357.10">
    <property type="entry name" value="Tetracycline Repressor, domain 2"/>
    <property type="match status" value="1"/>
</dbReference>
<dbReference type="PROSITE" id="PS50977">
    <property type="entry name" value="HTH_TETR_2"/>
    <property type="match status" value="1"/>
</dbReference>
<evidence type="ECO:0000256" key="5">
    <source>
        <dbReference type="SAM" id="MobiDB-lite"/>
    </source>
</evidence>
<name>A0A5B8U9B7_9ACTN</name>
<dbReference type="InterPro" id="IPR036271">
    <property type="entry name" value="Tet_transcr_reg_TetR-rel_C_sf"/>
</dbReference>
<organism evidence="7 8">
    <name type="scientific">Baekduia soli</name>
    <dbReference type="NCBI Taxonomy" id="496014"/>
    <lineage>
        <taxon>Bacteria</taxon>
        <taxon>Bacillati</taxon>
        <taxon>Actinomycetota</taxon>
        <taxon>Thermoleophilia</taxon>
        <taxon>Solirubrobacterales</taxon>
        <taxon>Baekduiaceae</taxon>
        <taxon>Baekduia</taxon>
    </lineage>
</organism>
<feature type="region of interest" description="Disordered" evidence="5">
    <location>
        <begin position="1"/>
        <end position="22"/>
    </location>
</feature>
<dbReference type="AlphaFoldDB" id="A0A5B8U9B7"/>
<protein>
    <submittedName>
        <fullName evidence="7">TetR/AcrR family transcriptional regulator</fullName>
    </submittedName>
</protein>
<keyword evidence="8" id="KW-1185">Reference proteome</keyword>
<dbReference type="PANTHER" id="PTHR30055">
    <property type="entry name" value="HTH-TYPE TRANSCRIPTIONAL REGULATOR RUTR"/>
    <property type="match status" value="1"/>
</dbReference>
<proteinExistence type="predicted"/>
<dbReference type="KEGG" id="bsol:FSW04_20605"/>
<dbReference type="InterPro" id="IPR050109">
    <property type="entry name" value="HTH-type_TetR-like_transc_reg"/>
</dbReference>
<dbReference type="OrthoDB" id="1669699at2"/>
<accession>A0A5B8U9B7</accession>
<dbReference type="InterPro" id="IPR041490">
    <property type="entry name" value="KstR2_TetR_C"/>
</dbReference>
<dbReference type="RefSeq" id="WP_146922101.1">
    <property type="nucleotide sequence ID" value="NZ_CP042430.1"/>
</dbReference>
<keyword evidence="1" id="KW-0805">Transcription regulation</keyword>
<dbReference type="GO" id="GO:0000976">
    <property type="term" value="F:transcription cis-regulatory region binding"/>
    <property type="evidence" value="ECO:0007669"/>
    <property type="project" value="TreeGrafter"/>
</dbReference>
<evidence type="ECO:0000313" key="7">
    <source>
        <dbReference type="EMBL" id="QEC49736.1"/>
    </source>
</evidence>
<dbReference type="SUPFAM" id="SSF48498">
    <property type="entry name" value="Tetracyclin repressor-like, C-terminal domain"/>
    <property type="match status" value="1"/>
</dbReference>
<dbReference type="Proteomes" id="UP000321805">
    <property type="component" value="Chromosome"/>
</dbReference>
<reference evidence="7 8" key="1">
    <citation type="journal article" date="2018" name="J. Microbiol.">
        <title>Baekduia soli gen. nov., sp. nov., a novel bacterium isolated from the soil of Baekdu Mountain and proposal of a novel family name, Baekduiaceae fam. nov.</title>
        <authorList>
            <person name="An D.S."/>
            <person name="Siddiqi M.Z."/>
            <person name="Kim K.H."/>
            <person name="Yu H.S."/>
            <person name="Im W.T."/>
        </authorList>
    </citation>
    <scope>NUCLEOTIDE SEQUENCE [LARGE SCALE GENOMIC DNA]</scope>
    <source>
        <strain evidence="7 8">BR7-21</strain>
    </source>
</reference>
<dbReference type="Pfam" id="PF00440">
    <property type="entry name" value="TetR_N"/>
    <property type="match status" value="1"/>
</dbReference>
<evidence type="ECO:0000256" key="2">
    <source>
        <dbReference type="ARBA" id="ARBA00023125"/>
    </source>
</evidence>